<evidence type="ECO:0000256" key="2">
    <source>
        <dbReference type="ARBA" id="ARBA00022723"/>
    </source>
</evidence>
<keyword evidence="1" id="KW-0004">4Fe-4S</keyword>
<reference evidence="6" key="1">
    <citation type="submission" date="2019-08" db="EMBL/GenBank/DDBJ databases">
        <authorList>
            <person name="Kucharzyk K."/>
            <person name="Murdoch R.W."/>
            <person name="Higgins S."/>
            <person name="Loffler F."/>
        </authorList>
    </citation>
    <scope>NUCLEOTIDE SEQUENCE</scope>
</reference>
<protein>
    <submittedName>
        <fullName evidence="6">NAD(P)H-quinone oxidoreductase subunit I, chloroplastic</fullName>
        <ecNumber evidence="6">1.6.5.11</ecNumber>
    </submittedName>
</protein>
<name>A0A645B5T7_9ZZZZ</name>
<feature type="domain" description="4Fe-4S ferredoxin-type" evidence="5">
    <location>
        <begin position="72"/>
        <end position="101"/>
    </location>
</feature>
<dbReference type="Gene3D" id="3.30.70.3270">
    <property type="match status" value="1"/>
</dbReference>
<keyword evidence="6" id="KW-0560">Oxidoreductase</keyword>
<accession>A0A645B5T7</accession>
<evidence type="ECO:0000259" key="5">
    <source>
        <dbReference type="PROSITE" id="PS51379"/>
    </source>
</evidence>
<dbReference type="SUPFAM" id="SSF54862">
    <property type="entry name" value="4Fe-4S ferredoxins"/>
    <property type="match status" value="1"/>
</dbReference>
<dbReference type="EC" id="1.6.5.11" evidence="6"/>
<comment type="caution">
    <text evidence="6">The sequence shown here is derived from an EMBL/GenBank/DDBJ whole genome shotgun (WGS) entry which is preliminary data.</text>
</comment>
<dbReference type="GO" id="GO:0016651">
    <property type="term" value="F:oxidoreductase activity, acting on NAD(P)H"/>
    <property type="evidence" value="ECO:0007669"/>
    <property type="project" value="InterPro"/>
</dbReference>
<evidence type="ECO:0000256" key="1">
    <source>
        <dbReference type="ARBA" id="ARBA00022485"/>
    </source>
</evidence>
<keyword evidence="4" id="KW-0411">Iron-sulfur</keyword>
<dbReference type="PANTHER" id="PTHR10849">
    <property type="entry name" value="NADH DEHYDROGENASE UBIQUINONE IRON-SULFUR PROTEIN 8, MITOCHONDRIAL"/>
    <property type="match status" value="1"/>
</dbReference>
<keyword evidence="3" id="KW-0408">Iron</keyword>
<dbReference type="GO" id="GO:0046872">
    <property type="term" value="F:metal ion binding"/>
    <property type="evidence" value="ECO:0007669"/>
    <property type="project" value="UniProtKB-KW"/>
</dbReference>
<dbReference type="PROSITE" id="PS51379">
    <property type="entry name" value="4FE4S_FER_2"/>
    <property type="match status" value="2"/>
</dbReference>
<dbReference type="PROSITE" id="PS00198">
    <property type="entry name" value="4FE4S_FER_1"/>
    <property type="match status" value="1"/>
</dbReference>
<dbReference type="GO" id="GO:0016020">
    <property type="term" value="C:membrane"/>
    <property type="evidence" value="ECO:0007669"/>
    <property type="project" value="InterPro"/>
</dbReference>
<gene>
    <name evidence="6" type="primary">ndhI_85</name>
    <name evidence="6" type="ORF">SDC9_107649</name>
</gene>
<sequence length="147" mass="16927">MTIGSMLGDVVKSFFKKPVTEKYPFEKSETPAHFRGKMVWDPEKCSGCQLCVKDCPSNAIELITIDKVNKKFVMRYNLDRCTYCAQCVLNCRFGCLEMSEEQWELASIKREPFEVFYGREEDVRELLERAAQPNTETGCGDEKVKEA</sequence>
<evidence type="ECO:0000256" key="4">
    <source>
        <dbReference type="ARBA" id="ARBA00023014"/>
    </source>
</evidence>
<evidence type="ECO:0000256" key="3">
    <source>
        <dbReference type="ARBA" id="ARBA00023004"/>
    </source>
</evidence>
<dbReference type="InterPro" id="IPR017896">
    <property type="entry name" value="4Fe4S_Fe-S-bd"/>
</dbReference>
<dbReference type="GO" id="GO:0051539">
    <property type="term" value="F:4 iron, 4 sulfur cluster binding"/>
    <property type="evidence" value="ECO:0007669"/>
    <property type="project" value="UniProtKB-KW"/>
</dbReference>
<dbReference type="InterPro" id="IPR010226">
    <property type="entry name" value="NADH_quinone_OxRdtase_chainI"/>
</dbReference>
<dbReference type="EMBL" id="VSSQ01017991">
    <property type="protein sequence ID" value="MPM60795.1"/>
    <property type="molecule type" value="Genomic_DNA"/>
</dbReference>
<proteinExistence type="predicted"/>
<evidence type="ECO:0000313" key="6">
    <source>
        <dbReference type="EMBL" id="MPM60795.1"/>
    </source>
</evidence>
<dbReference type="AlphaFoldDB" id="A0A645B5T7"/>
<organism evidence="6">
    <name type="scientific">bioreactor metagenome</name>
    <dbReference type="NCBI Taxonomy" id="1076179"/>
    <lineage>
        <taxon>unclassified sequences</taxon>
        <taxon>metagenomes</taxon>
        <taxon>ecological metagenomes</taxon>
    </lineage>
</organism>
<dbReference type="InterPro" id="IPR017900">
    <property type="entry name" value="4Fe4S_Fe_S_CS"/>
</dbReference>
<dbReference type="Pfam" id="PF12838">
    <property type="entry name" value="Fer4_7"/>
    <property type="match status" value="1"/>
</dbReference>
<feature type="domain" description="4Fe-4S ferredoxin-type" evidence="5">
    <location>
        <begin position="36"/>
        <end position="65"/>
    </location>
</feature>
<keyword evidence="2" id="KW-0479">Metal-binding</keyword>